<comment type="caution">
    <text evidence="8">The sequence shown here is derived from an EMBL/GenBank/DDBJ whole genome shotgun (WGS) entry which is preliminary data.</text>
</comment>
<keyword evidence="9" id="KW-1185">Reference proteome</keyword>
<dbReference type="InterPro" id="IPR037033">
    <property type="entry name" value="DNA-dir_RNAP_su2_hyb_sf"/>
</dbReference>
<dbReference type="InterPro" id="IPR035979">
    <property type="entry name" value="RBD_domain_sf"/>
</dbReference>
<accession>A0A2U1N023</accession>
<keyword evidence="6" id="KW-0804">Transcription</keyword>
<dbReference type="AlphaFoldDB" id="A0A2U1N023"/>
<dbReference type="CDD" id="cd00590">
    <property type="entry name" value="RRM_SF"/>
    <property type="match status" value="1"/>
</dbReference>
<dbReference type="InterPro" id="IPR007120">
    <property type="entry name" value="DNA-dir_RNAP_su2_dom"/>
</dbReference>
<dbReference type="SUPFAM" id="SSF64484">
    <property type="entry name" value="beta and beta-prime subunits of DNA dependent RNA-polymerase"/>
    <property type="match status" value="1"/>
</dbReference>
<dbReference type="Pfam" id="PF00562">
    <property type="entry name" value="RNA_pol_Rpb2_6"/>
    <property type="match status" value="1"/>
</dbReference>
<dbReference type="Gene3D" id="2.40.270.10">
    <property type="entry name" value="DNA-directed RNA polymerase, subunit 2, domain 6"/>
    <property type="match status" value="1"/>
</dbReference>
<evidence type="ECO:0000256" key="3">
    <source>
        <dbReference type="ARBA" id="ARBA00022679"/>
    </source>
</evidence>
<dbReference type="PANTHER" id="PTHR21245">
    <property type="entry name" value="HETEROGENEOUS NUCLEAR RIBONUCLEOPROTEIN"/>
    <property type="match status" value="1"/>
</dbReference>
<dbReference type="OrthoDB" id="3800936at2759"/>
<dbReference type="STRING" id="35608.A0A2U1N023"/>
<dbReference type="Gene3D" id="3.30.70.330">
    <property type="match status" value="1"/>
</dbReference>
<evidence type="ECO:0000256" key="1">
    <source>
        <dbReference type="ARBA" id="ARBA00012418"/>
    </source>
</evidence>
<dbReference type="EMBL" id="PKPP01003960">
    <property type="protein sequence ID" value="PWA66794.1"/>
    <property type="molecule type" value="Genomic_DNA"/>
</dbReference>
<evidence type="ECO:0000313" key="8">
    <source>
        <dbReference type="EMBL" id="PWA66794.1"/>
    </source>
</evidence>
<dbReference type="InterPro" id="IPR012677">
    <property type="entry name" value="Nucleotide-bd_a/b_plait_sf"/>
</dbReference>
<dbReference type="GO" id="GO:0003899">
    <property type="term" value="F:DNA-directed RNA polymerase activity"/>
    <property type="evidence" value="ECO:0007669"/>
    <property type="project" value="UniProtKB-EC"/>
</dbReference>
<evidence type="ECO:0000259" key="7">
    <source>
        <dbReference type="Pfam" id="PF00562"/>
    </source>
</evidence>
<protein>
    <recommendedName>
        <fullName evidence="1">DNA-directed RNA polymerase</fullName>
        <ecNumber evidence="1">2.7.7.6</ecNumber>
    </recommendedName>
</protein>
<evidence type="ECO:0000256" key="6">
    <source>
        <dbReference type="ARBA" id="ARBA00023163"/>
    </source>
</evidence>
<gene>
    <name evidence="8" type="ORF">CTI12_AA263210</name>
</gene>
<dbReference type="GO" id="GO:0000428">
    <property type="term" value="C:DNA-directed RNA polymerase complex"/>
    <property type="evidence" value="ECO:0007669"/>
    <property type="project" value="UniProtKB-KW"/>
</dbReference>
<name>A0A2U1N023_ARTAN</name>
<dbReference type="GO" id="GO:0006351">
    <property type="term" value="P:DNA-templated transcription"/>
    <property type="evidence" value="ECO:0007669"/>
    <property type="project" value="InterPro"/>
</dbReference>
<dbReference type="Proteomes" id="UP000245207">
    <property type="component" value="Unassembled WGS sequence"/>
</dbReference>
<organism evidence="8 9">
    <name type="scientific">Artemisia annua</name>
    <name type="common">Sweet wormwood</name>
    <dbReference type="NCBI Taxonomy" id="35608"/>
    <lineage>
        <taxon>Eukaryota</taxon>
        <taxon>Viridiplantae</taxon>
        <taxon>Streptophyta</taxon>
        <taxon>Embryophyta</taxon>
        <taxon>Tracheophyta</taxon>
        <taxon>Spermatophyta</taxon>
        <taxon>Magnoliopsida</taxon>
        <taxon>eudicotyledons</taxon>
        <taxon>Gunneridae</taxon>
        <taxon>Pentapetalae</taxon>
        <taxon>asterids</taxon>
        <taxon>campanulids</taxon>
        <taxon>Asterales</taxon>
        <taxon>Asteraceae</taxon>
        <taxon>Asteroideae</taxon>
        <taxon>Anthemideae</taxon>
        <taxon>Artemisiinae</taxon>
        <taxon>Artemisia</taxon>
    </lineage>
</organism>
<evidence type="ECO:0000313" key="9">
    <source>
        <dbReference type="Proteomes" id="UP000245207"/>
    </source>
</evidence>
<proteinExistence type="predicted"/>
<dbReference type="Gene3D" id="2.40.50.150">
    <property type="match status" value="1"/>
</dbReference>
<keyword evidence="5" id="KW-0694">RNA-binding</keyword>
<dbReference type="GO" id="GO:0003677">
    <property type="term" value="F:DNA binding"/>
    <property type="evidence" value="ECO:0007669"/>
    <property type="project" value="InterPro"/>
</dbReference>
<keyword evidence="2" id="KW-0240">DNA-directed RNA polymerase</keyword>
<sequence length="130" mass="14431">MGVDNSEFTIENEDETDQAKENIRLRPGRNMLMGDKFSSRHGQKGINDALAVVTYEDLTVILGSTLHTTAVEGSDTIALNNIDNKWNNENVLALLQKVGITKIDEVLIVHDPENTELNCAFIEFGTKRDA</sequence>
<dbReference type="PROSITE" id="PS01166">
    <property type="entry name" value="RNA_POL_BETA"/>
    <property type="match status" value="1"/>
</dbReference>
<dbReference type="InterPro" id="IPR014724">
    <property type="entry name" value="RNA_pol_RPB2_OB-fold"/>
</dbReference>
<reference evidence="8 9" key="1">
    <citation type="journal article" date="2018" name="Mol. Plant">
        <title>The genome of Artemisia annua provides insight into the evolution of Asteraceae family and artemisinin biosynthesis.</title>
        <authorList>
            <person name="Shen Q."/>
            <person name="Zhang L."/>
            <person name="Liao Z."/>
            <person name="Wang S."/>
            <person name="Yan T."/>
            <person name="Shi P."/>
            <person name="Liu M."/>
            <person name="Fu X."/>
            <person name="Pan Q."/>
            <person name="Wang Y."/>
            <person name="Lv Z."/>
            <person name="Lu X."/>
            <person name="Zhang F."/>
            <person name="Jiang W."/>
            <person name="Ma Y."/>
            <person name="Chen M."/>
            <person name="Hao X."/>
            <person name="Li L."/>
            <person name="Tang Y."/>
            <person name="Lv G."/>
            <person name="Zhou Y."/>
            <person name="Sun X."/>
            <person name="Brodelius P.E."/>
            <person name="Rose J.K.C."/>
            <person name="Tang K."/>
        </authorList>
    </citation>
    <scope>NUCLEOTIDE SEQUENCE [LARGE SCALE GENOMIC DNA]</scope>
    <source>
        <strain evidence="9">cv. Huhao1</strain>
        <tissue evidence="8">Leaf</tissue>
    </source>
</reference>
<keyword evidence="4" id="KW-0548">Nucleotidyltransferase</keyword>
<dbReference type="SUPFAM" id="SSF54928">
    <property type="entry name" value="RNA-binding domain, RBD"/>
    <property type="match status" value="1"/>
</dbReference>
<dbReference type="InterPro" id="IPR007121">
    <property type="entry name" value="RNA_pol_bsu_CS"/>
</dbReference>
<dbReference type="EC" id="2.7.7.6" evidence="1"/>
<feature type="domain" description="DNA-directed RNA polymerase subunit 2 hybrid-binding" evidence="7">
    <location>
        <begin position="11"/>
        <end position="48"/>
    </location>
</feature>
<dbReference type="GO" id="GO:0003723">
    <property type="term" value="F:RNA binding"/>
    <property type="evidence" value="ECO:0007669"/>
    <property type="project" value="UniProtKB-KW"/>
</dbReference>
<keyword evidence="3" id="KW-0808">Transferase</keyword>
<evidence type="ECO:0000256" key="4">
    <source>
        <dbReference type="ARBA" id="ARBA00022695"/>
    </source>
</evidence>
<evidence type="ECO:0000256" key="5">
    <source>
        <dbReference type="ARBA" id="ARBA00022884"/>
    </source>
</evidence>
<evidence type="ECO:0000256" key="2">
    <source>
        <dbReference type="ARBA" id="ARBA00022478"/>
    </source>
</evidence>